<evidence type="ECO:0000256" key="1">
    <source>
        <dbReference type="SAM" id="MobiDB-lite"/>
    </source>
</evidence>
<gene>
    <name evidence="2" type="ORF">PoB_007558000</name>
</gene>
<feature type="region of interest" description="Disordered" evidence="1">
    <location>
        <begin position="39"/>
        <end position="58"/>
    </location>
</feature>
<reference evidence="2 3" key="1">
    <citation type="journal article" date="2021" name="Elife">
        <title>Chloroplast acquisition without the gene transfer in kleptoplastic sea slugs, Plakobranchus ocellatus.</title>
        <authorList>
            <person name="Maeda T."/>
            <person name="Takahashi S."/>
            <person name="Yoshida T."/>
            <person name="Shimamura S."/>
            <person name="Takaki Y."/>
            <person name="Nagai Y."/>
            <person name="Toyoda A."/>
            <person name="Suzuki Y."/>
            <person name="Arimoto A."/>
            <person name="Ishii H."/>
            <person name="Satoh N."/>
            <person name="Nishiyama T."/>
            <person name="Hasebe M."/>
            <person name="Maruyama T."/>
            <person name="Minagawa J."/>
            <person name="Obokata J."/>
            <person name="Shigenobu S."/>
        </authorList>
    </citation>
    <scope>NUCLEOTIDE SEQUENCE [LARGE SCALE GENOMIC DNA]</scope>
</reference>
<protein>
    <recommendedName>
        <fullName evidence="4">Transmembrane protein</fullName>
    </recommendedName>
</protein>
<evidence type="ECO:0000313" key="2">
    <source>
        <dbReference type="EMBL" id="GFO49075.1"/>
    </source>
</evidence>
<evidence type="ECO:0000313" key="3">
    <source>
        <dbReference type="Proteomes" id="UP000735302"/>
    </source>
</evidence>
<dbReference type="AlphaFoldDB" id="A0AAV4DY06"/>
<name>A0AAV4DY06_9GAST</name>
<accession>A0AAV4DY06</accession>
<sequence>MRRVLSSHLPKPRKSEQKGFRAILTFAFLRSSTVKGARETHLRPTTRRGERNWPKGKDKKFSTNSIKDVLIRKRYLLFSSGFFAISGLRWGALFMCSGTVKTLENLRPRVSLAWHARQTRSVSKQDRLWVPPHLPRLFVES</sequence>
<proteinExistence type="predicted"/>
<comment type="caution">
    <text evidence="2">The sequence shown here is derived from an EMBL/GenBank/DDBJ whole genome shotgun (WGS) entry which is preliminary data.</text>
</comment>
<organism evidence="2 3">
    <name type="scientific">Plakobranchus ocellatus</name>
    <dbReference type="NCBI Taxonomy" id="259542"/>
    <lineage>
        <taxon>Eukaryota</taxon>
        <taxon>Metazoa</taxon>
        <taxon>Spiralia</taxon>
        <taxon>Lophotrochozoa</taxon>
        <taxon>Mollusca</taxon>
        <taxon>Gastropoda</taxon>
        <taxon>Heterobranchia</taxon>
        <taxon>Euthyneura</taxon>
        <taxon>Panpulmonata</taxon>
        <taxon>Sacoglossa</taxon>
        <taxon>Placobranchoidea</taxon>
        <taxon>Plakobranchidae</taxon>
        <taxon>Plakobranchus</taxon>
    </lineage>
</organism>
<dbReference type="EMBL" id="BLXT01008457">
    <property type="protein sequence ID" value="GFO49075.1"/>
    <property type="molecule type" value="Genomic_DNA"/>
</dbReference>
<dbReference type="Proteomes" id="UP000735302">
    <property type="component" value="Unassembled WGS sequence"/>
</dbReference>
<keyword evidence="3" id="KW-1185">Reference proteome</keyword>
<evidence type="ECO:0008006" key="4">
    <source>
        <dbReference type="Google" id="ProtNLM"/>
    </source>
</evidence>